<evidence type="ECO:0000259" key="1">
    <source>
        <dbReference type="Pfam" id="PF13460"/>
    </source>
</evidence>
<evidence type="ECO:0000313" key="3">
    <source>
        <dbReference type="Proteomes" id="UP000188342"/>
    </source>
</evidence>
<sequence length="216" mass="22178">MAAVTVIGAHGKVSLLALPLLVEAGHPAQGVIRKPEQADDIAATGATPVVADVESLDTAALTELLRGQDVVVWSAGAGGGSPERTYAVDRDAAIRTIDAAVAAGVPRFVMVSYFGAGRDHGVSPENSFFHYAEAKAAADEHLMASSLDWVVLRPSTLTLDEPTGEISVADESAGKVSRGNVAQVIAAVVDAPEATSRKVISFNEGRTPVAQAVAQA</sequence>
<organism evidence="2 3">
    <name type="scientific">Luteococcus japonicus LSP_Lj1</name>
    <dbReference type="NCBI Taxonomy" id="1255658"/>
    <lineage>
        <taxon>Bacteria</taxon>
        <taxon>Bacillati</taxon>
        <taxon>Actinomycetota</taxon>
        <taxon>Actinomycetes</taxon>
        <taxon>Propionibacteriales</taxon>
        <taxon>Propionibacteriaceae</taxon>
        <taxon>Luteococcus</taxon>
    </lineage>
</organism>
<dbReference type="STRING" id="1255658.FM114_15185"/>
<dbReference type="Pfam" id="PF13460">
    <property type="entry name" value="NAD_binding_10"/>
    <property type="match status" value="1"/>
</dbReference>
<dbReference type="InterPro" id="IPR016040">
    <property type="entry name" value="NAD(P)-bd_dom"/>
</dbReference>
<reference evidence="2 3" key="1">
    <citation type="submission" date="2017-02" db="EMBL/GenBank/DDBJ databases">
        <authorList>
            <person name="Peterson S.W."/>
        </authorList>
    </citation>
    <scope>NUCLEOTIDE SEQUENCE [LARGE SCALE GENOMIC DNA]</scope>
    <source>
        <strain evidence="2 3">LSP_Lj1</strain>
    </source>
</reference>
<dbReference type="AlphaFoldDB" id="A0A1R4KJY7"/>
<dbReference type="CDD" id="cd05243">
    <property type="entry name" value="SDR_a5"/>
    <property type="match status" value="1"/>
</dbReference>
<dbReference type="Gene3D" id="3.40.50.720">
    <property type="entry name" value="NAD(P)-binding Rossmann-like Domain"/>
    <property type="match status" value="1"/>
</dbReference>
<dbReference type="RefSeq" id="WP_094765985.1">
    <property type="nucleotide sequence ID" value="NZ_FUKQ01000059.1"/>
</dbReference>
<dbReference type="PANTHER" id="PTHR15020">
    <property type="entry name" value="FLAVIN REDUCTASE-RELATED"/>
    <property type="match status" value="1"/>
</dbReference>
<gene>
    <name evidence="2" type="ORF">FM114_15185</name>
</gene>
<dbReference type="OrthoDB" id="4248066at2"/>
<feature type="domain" description="NAD(P)-binding" evidence="1">
    <location>
        <begin position="8"/>
        <end position="192"/>
    </location>
</feature>
<dbReference type="Proteomes" id="UP000188342">
    <property type="component" value="Unassembled WGS sequence"/>
</dbReference>
<dbReference type="SUPFAM" id="SSF51735">
    <property type="entry name" value="NAD(P)-binding Rossmann-fold domains"/>
    <property type="match status" value="1"/>
</dbReference>
<proteinExistence type="predicted"/>
<protein>
    <submittedName>
        <fullName evidence="2">Oxidoreductase ylbE</fullName>
    </submittedName>
</protein>
<evidence type="ECO:0000313" key="2">
    <source>
        <dbReference type="EMBL" id="SJN44545.1"/>
    </source>
</evidence>
<dbReference type="PANTHER" id="PTHR15020:SF50">
    <property type="entry name" value="UPF0659 PROTEIN YMR090W"/>
    <property type="match status" value="1"/>
</dbReference>
<accession>A0A1R4KJY7</accession>
<dbReference type="EMBL" id="FUKQ01000059">
    <property type="protein sequence ID" value="SJN44545.1"/>
    <property type="molecule type" value="Genomic_DNA"/>
</dbReference>
<name>A0A1R4KJY7_9ACTN</name>
<keyword evidence="3" id="KW-1185">Reference proteome</keyword>
<dbReference type="InterPro" id="IPR036291">
    <property type="entry name" value="NAD(P)-bd_dom_sf"/>
</dbReference>